<dbReference type="SUPFAM" id="SSF55298">
    <property type="entry name" value="YjgF-like"/>
    <property type="match status" value="1"/>
</dbReference>
<dbReference type="InterPro" id="IPR013328">
    <property type="entry name" value="6PGD_dom2"/>
</dbReference>
<dbReference type="SUPFAM" id="SSF51735">
    <property type="entry name" value="NAD(P)-binding Rossmann-fold domains"/>
    <property type="match status" value="1"/>
</dbReference>
<evidence type="ECO:0000313" key="4">
    <source>
        <dbReference type="Proteomes" id="UP000644610"/>
    </source>
</evidence>
<dbReference type="InterPro" id="IPR006115">
    <property type="entry name" value="6PGDH_NADP-bd"/>
</dbReference>
<evidence type="ECO:0000313" key="3">
    <source>
        <dbReference type="EMBL" id="GII50531.1"/>
    </source>
</evidence>
<name>A0A8J3UTQ0_9ACTN</name>
<reference evidence="3" key="1">
    <citation type="submission" date="2021-01" db="EMBL/GenBank/DDBJ databases">
        <title>Whole genome shotgun sequence of Planotetraspora silvatica NBRC 100141.</title>
        <authorList>
            <person name="Komaki H."/>
            <person name="Tamura T."/>
        </authorList>
    </citation>
    <scope>NUCLEOTIDE SEQUENCE</scope>
    <source>
        <strain evidence="3">NBRC 100141</strain>
    </source>
</reference>
<evidence type="ECO:0000259" key="1">
    <source>
        <dbReference type="Pfam" id="PF03446"/>
    </source>
</evidence>
<dbReference type="PANTHER" id="PTHR43580">
    <property type="entry name" value="OXIDOREDUCTASE GLYR1-RELATED"/>
    <property type="match status" value="1"/>
</dbReference>
<dbReference type="PROSITE" id="PS00895">
    <property type="entry name" value="3_HYDROXYISOBUT_DH"/>
    <property type="match status" value="1"/>
</dbReference>
<dbReference type="Pfam" id="PF14833">
    <property type="entry name" value="NAD_binding_11"/>
    <property type="match status" value="1"/>
</dbReference>
<accession>A0A8J3UTQ0</accession>
<sequence>MIAFLGLGRMGALMAGRLVDAGHKVTVWNRTRKELPGAQTASSPAEAVSDADLVVTMLSDPTAVDEVARAALPGLRPGSVFVEMSTIGPEAVARLRGLLPESVRLVDAPVVGSLQPAAAGTLAVLAGGAPEDLARVRDVLTTFGTIREAGPLGAGAALKLAVMSAFVSAQVMLAENLAYAEALELDRSVFLDTLSGTALAALVDRLRPAIESGPPATGYSLGLAAKDLRLATEGPGAVQTVTSAARDRLAQAAGAGLGGRDITAIFTAALDGPTAPEGTGAAVLKINPPTVPATNGYYSHATRTGDLLFVSGQVALDEKGEVVGEGDMARQSEFILGNLGRILEDQGSSFDRVLHVRTFLTDMSLLREYGDVRSRYFTGEPPASTTVEVSRLFQPGLLIEVEVVAAAG</sequence>
<dbReference type="InterPro" id="IPR035959">
    <property type="entry name" value="RutC-like_sf"/>
</dbReference>
<dbReference type="InterPro" id="IPR036291">
    <property type="entry name" value="NAD(P)-bd_dom_sf"/>
</dbReference>
<dbReference type="CDD" id="cd00448">
    <property type="entry name" value="YjgF_YER057c_UK114_family"/>
    <property type="match status" value="1"/>
</dbReference>
<gene>
    <name evidence="3" type="ORF">Psi02_69550</name>
</gene>
<evidence type="ECO:0008006" key="5">
    <source>
        <dbReference type="Google" id="ProtNLM"/>
    </source>
</evidence>
<dbReference type="PANTHER" id="PTHR43580:SF2">
    <property type="entry name" value="CYTOKINE-LIKE NUCLEAR FACTOR N-PAC"/>
    <property type="match status" value="1"/>
</dbReference>
<dbReference type="InterPro" id="IPR051265">
    <property type="entry name" value="HIBADH-related_NP60_sf"/>
</dbReference>
<dbReference type="GO" id="GO:0051287">
    <property type="term" value="F:NAD binding"/>
    <property type="evidence" value="ECO:0007669"/>
    <property type="project" value="InterPro"/>
</dbReference>
<dbReference type="EMBL" id="BOOQ01000053">
    <property type="protein sequence ID" value="GII50531.1"/>
    <property type="molecule type" value="Genomic_DNA"/>
</dbReference>
<dbReference type="Proteomes" id="UP000644610">
    <property type="component" value="Unassembled WGS sequence"/>
</dbReference>
<dbReference type="Gene3D" id="3.40.50.720">
    <property type="entry name" value="NAD(P)-binding Rossmann-like Domain"/>
    <property type="match status" value="1"/>
</dbReference>
<dbReference type="InterPro" id="IPR029154">
    <property type="entry name" value="HIBADH-like_NADP-bd"/>
</dbReference>
<keyword evidence="4" id="KW-1185">Reference proteome</keyword>
<feature type="domain" description="3-hydroxyisobutyrate dehydrogenase-like NAD-binding" evidence="2">
    <location>
        <begin position="153"/>
        <end position="266"/>
    </location>
</feature>
<evidence type="ECO:0000259" key="2">
    <source>
        <dbReference type="Pfam" id="PF14833"/>
    </source>
</evidence>
<comment type="caution">
    <text evidence="3">The sequence shown here is derived from an EMBL/GenBank/DDBJ whole genome shotgun (WGS) entry which is preliminary data.</text>
</comment>
<dbReference type="Gene3D" id="1.10.1040.10">
    <property type="entry name" value="N-(1-d-carboxylethyl)-l-norvaline Dehydrogenase, domain 2"/>
    <property type="match status" value="1"/>
</dbReference>
<dbReference type="GO" id="GO:0050661">
    <property type="term" value="F:NADP binding"/>
    <property type="evidence" value="ECO:0007669"/>
    <property type="project" value="InterPro"/>
</dbReference>
<dbReference type="AlphaFoldDB" id="A0A8J3UTQ0"/>
<dbReference type="InterPro" id="IPR002204">
    <property type="entry name" value="3-OH-isobutyrate_DH-rel_CS"/>
</dbReference>
<dbReference type="GO" id="GO:0016054">
    <property type="term" value="P:organic acid catabolic process"/>
    <property type="evidence" value="ECO:0007669"/>
    <property type="project" value="UniProtKB-ARBA"/>
</dbReference>
<feature type="domain" description="6-phosphogluconate dehydrogenase NADP-binding" evidence="1">
    <location>
        <begin position="2"/>
        <end position="145"/>
    </location>
</feature>
<dbReference type="Pfam" id="PF01042">
    <property type="entry name" value="Ribonuc_L-PSP"/>
    <property type="match status" value="1"/>
</dbReference>
<proteinExistence type="predicted"/>
<dbReference type="InterPro" id="IPR008927">
    <property type="entry name" value="6-PGluconate_DH-like_C_sf"/>
</dbReference>
<organism evidence="3 4">
    <name type="scientific">Planotetraspora silvatica</name>
    <dbReference type="NCBI Taxonomy" id="234614"/>
    <lineage>
        <taxon>Bacteria</taxon>
        <taxon>Bacillati</taxon>
        <taxon>Actinomycetota</taxon>
        <taxon>Actinomycetes</taxon>
        <taxon>Streptosporangiales</taxon>
        <taxon>Streptosporangiaceae</taxon>
        <taxon>Planotetraspora</taxon>
    </lineage>
</organism>
<dbReference type="GO" id="GO:0016491">
    <property type="term" value="F:oxidoreductase activity"/>
    <property type="evidence" value="ECO:0007669"/>
    <property type="project" value="InterPro"/>
</dbReference>
<protein>
    <recommendedName>
        <fullName evidence="5">3-hydroxyisobutyrate dehydrogenase</fullName>
    </recommendedName>
</protein>
<dbReference type="SUPFAM" id="SSF48179">
    <property type="entry name" value="6-phosphogluconate dehydrogenase C-terminal domain-like"/>
    <property type="match status" value="1"/>
</dbReference>
<dbReference type="RefSeq" id="WP_203980030.1">
    <property type="nucleotide sequence ID" value="NZ_BAAAKY010000029.1"/>
</dbReference>
<dbReference type="Pfam" id="PF03446">
    <property type="entry name" value="NAD_binding_2"/>
    <property type="match status" value="1"/>
</dbReference>
<dbReference type="Gene3D" id="3.30.1330.40">
    <property type="entry name" value="RutC-like"/>
    <property type="match status" value="1"/>
</dbReference>
<dbReference type="InterPro" id="IPR006175">
    <property type="entry name" value="YjgF/YER057c/UK114"/>
</dbReference>